<dbReference type="Proteomes" id="UP000597507">
    <property type="component" value="Unassembled WGS sequence"/>
</dbReference>
<dbReference type="InterPro" id="IPR024654">
    <property type="entry name" value="Calcineurin-like_PHP_lpxH"/>
</dbReference>
<proteinExistence type="inferred from homology"/>
<dbReference type="InterPro" id="IPR011152">
    <property type="entry name" value="Pesterase_MJ0912"/>
</dbReference>
<accession>A0A8J2ZB79</accession>
<feature type="domain" description="Calcineurin-like phosphoesterase" evidence="2">
    <location>
        <begin position="1"/>
        <end position="184"/>
    </location>
</feature>
<dbReference type="AlphaFoldDB" id="A0A8J2ZB79"/>
<dbReference type="PIRSF" id="PIRSF000883">
    <property type="entry name" value="Pesterase_MJ0912"/>
    <property type="match status" value="1"/>
</dbReference>
<organism evidence="3 4">
    <name type="scientific">Caldovatus sediminis</name>
    <dbReference type="NCBI Taxonomy" id="2041189"/>
    <lineage>
        <taxon>Bacteria</taxon>
        <taxon>Pseudomonadati</taxon>
        <taxon>Pseudomonadota</taxon>
        <taxon>Alphaproteobacteria</taxon>
        <taxon>Acetobacterales</taxon>
        <taxon>Roseomonadaceae</taxon>
        <taxon>Caldovatus</taxon>
    </lineage>
</organism>
<dbReference type="GO" id="GO:0016791">
    <property type="term" value="F:phosphatase activity"/>
    <property type="evidence" value="ECO:0007669"/>
    <property type="project" value="TreeGrafter"/>
</dbReference>
<dbReference type="EMBL" id="BMKS01000005">
    <property type="protein sequence ID" value="GGG31599.1"/>
    <property type="molecule type" value="Genomic_DNA"/>
</dbReference>
<dbReference type="PANTHER" id="PTHR42850:SF2">
    <property type="entry name" value="BLL5683 PROTEIN"/>
    <property type="match status" value="1"/>
</dbReference>
<protein>
    <submittedName>
        <fullName evidence="3">Metallophosphoesterase</fullName>
    </submittedName>
</protein>
<name>A0A8J2ZB79_9PROT</name>
<dbReference type="InterPro" id="IPR050126">
    <property type="entry name" value="Ap4A_hydrolase"/>
</dbReference>
<comment type="similarity">
    <text evidence="1">Belongs to the metallophosphoesterase superfamily. YfcE family.</text>
</comment>
<evidence type="ECO:0000313" key="3">
    <source>
        <dbReference type="EMBL" id="GGG31599.1"/>
    </source>
</evidence>
<dbReference type="Pfam" id="PF12850">
    <property type="entry name" value="Metallophos_2"/>
    <property type="match status" value="1"/>
</dbReference>
<evidence type="ECO:0000256" key="1">
    <source>
        <dbReference type="ARBA" id="ARBA00008950"/>
    </source>
</evidence>
<evidence type="ECO:0000313" key="4">
    <source>
        <dbReference type="Proteomes" id="UP000597507"/>
    </source>
</evidence>
<comment type="caution">
    <text evidence="3">The sequence shown here is derived from an EMBL/GenBank/DDBJ whole genome shotgun (WGS) entry which is preliminary data.</text>
</comment>
<dbReference type="PANTHER" id="PTHR42850">
    <property type="entry name" value="METALLOPHOSPHOESTERASE"/>
    <property type="match status" value="1"/>
</dbReference>
<sequence length="254" mass="26727">MRIAVIADIHGNLPALEAALDDIAARGVAMVLNLGDCASGLLWPRETAALLMARGIPTVRGNHDRWVAEQEPAAMGRQDAFAHGELTPDQRAWLGGLPTRLLPAPGVLACHGTPGSDTANLLEEPADGHLRPAAPEVVRARLGADGLAARVVLCGHSHQASVVHLPDGGPMVVNPGSLGCPAFRVTRPPHPHRSEARSPHARYAILHLPEDGGAPGADLIALRYDWEAAGRRAESLGSRAWAYALRTGFIPDGV</sequence>
<evidence type="ECO:0000259" key="2">
    <source>
        <dbReference type="Pfam" id="PF12850"/>
    </source>
</evidence>
<keyword evidence="4" id="KW-1185">Reference proteome</keyword>
<dbReference type="SUPFAM" id="SSF56300">
    <property type="entry name" value="Metallo-dependent phosphatases"/>
    <property type="match status" value="1"/>
</dbReference>
<dbReference type="GO" id="GO:0005737">
    <property type="term" value="C:cytoplasm"/>
    <property type="evidence" value="ECO:0007669"/>
    <property type="project" value="TreeGrafter"/>
</dbReference>
<dbReference type="Gene3D" id="3.60.21.10">
    <property type="match status" value="1"/>
</dbReference>
<reference evidence="3 4" key="1">
    <citation type="journal article" date="2014" name="Int. J. Syst. Evol. Microbiol.">
        <title>Complete genome sequence of Corynebacterium casei LMG S-19264T (=DSM 44701T), isolated from a smear-ripened cheese.</title>
        <authorList>
            <consortium name="US DOE Joint Genome Institute (JGI-PGF)"/>
            <person name="Walter F."/>
            <person name="Albersmeier A."/>
            <person name="Kalinowski J."/>
            <person name="Ruckert C."/>
        </authorList>
    </citation>
    <scope>NUCLEOTIDE SEQUENCE [LARGE SCALE GENOMIC DNA]</scope>
    <source>
        <strain evidence="3 4">CGMCC 1.16330</strain>
    </source>
</reference>
<gene>
    <name evidence="3" type="ORF">GCM10010964_19440</name>
</gene>
<dbReference type="InterPro" id="IPR029052">
    <property type="entry name" value="Metallo-depent_PP-like"/>
</dbReference>
<dbReference type="RefSeq" id="WP_188899838.1">
    <property type="nucleotide sequence ID" value="NZ_BMKS01000005.1"/>
</dbReference>